<protein>
    <submittedName>
        <fullName evidence="2">RNA ligase</fullName>
    </submittedName>
</protein>
<reference evidence="2 3" key="1">
    <citation type="submission" date="2019-03" db="EMBL/GenBank/DDBJ databases">
        <title>Genomic Encyclopedia of Type Strains, Phase IV (KMG-IV): sequencing the most valuable type-strain genomes for metagenomic binning, comparative biology and taxonomic classification.</title>
        <authorList>
            <person name="Goeker M."/>
        </authorList>
    </citation>
    <scope>NUCLEOTIDE SEQUENCE [LARGE SCALE GENOMIC DNA]</scope>
    <source>
        <strain evidence="2 3">JA181</strain>
    </source>
</reference>
<dbReference type="AlphaFoldDB" id="A0A4R8F7A3"/>
<feature type="domain" description="RNA ligase" evidence="1">
    <location>
        <begin position="45"/>
        <end position="195"/>
    </location>
</feature>
<dbReference type="PANTHER" id="PTHR43883">
    <property type="entry name" value="SLR0207 PROTEIN"/>
    <property type="match status" value="1"/>
</dbReference>
<dbReference type="InterPro" id="IPR021122">
    <property type="entry name" value="RNA_ligase_dom_REL/Rnl2"/>
</dbReference>
<name>A0A4R8F7A3_9RHOB</name>
<proteinExistence type="predicted"/>
<dbReference type="Pfam" id="PF09414">
    <property type="entry name" value="RNA_ligase"/>
    <property type="match status" value="1"/>
</dbReference>
<dbReference type="EMBL" id="SOEB01000039">
    <property type="protein sequence ID" value="TDX21430.1"/>
    <property type="molecule type" value="Genomic_DNA"/>
</dbReference>
<accession>A0A4R8F7A3</accession>
<keyword evidence="2" id="KW-0436">Ligase</keyword>
<dbReference type="InterPro" id="IPR052732">
    <property type="entry name" value="Cell-binding_unc_protein"/>
</dbReference>
<dbReference type="SUPFAM" id="SSF56091">
    <property type="entry name" value="DNA ligase/mRNA capping enzyme, catalytic domain"/>
    <property type="match status" value="1"/>
</dbReference>
<evidence type="ECO:0000313" key="2">
    <source>
        <dbReference type="EMBL" id="TDX21430.1"/>
    </source>
</evidence>
<dbReference type="GO" id="GO:0016874">
    <property type="term" value="F:ligase activity"/>
    <property type="evidence" value="ECO:0007669"/>
    <property type="project" value="UniProtKB-KW"/>
</dbReference>
<organism evidence="2 3">
    <name type="scientific">Rhodovulum visakhapatnamense</name>
    <dbReference type="NCBI Taxonomy" id="364297"/>
    <lineage>
        <taxon>Bacteria</taxon>
        <taxon>Pseudomonadati</taxon>
        <taxon>Pseudomonadota</taxon>
        <taxon>Alphaproteobacteria</taxon>
        <taxon>Rhodobacterales</taxon>
        <taxon>Paracoccaceae</taxon>
        <taxon>Rhodovulum</taxon>
    </lineage>
</organism>
<gene>
    <name evidence="2" type="ORF">EV657_1397</name>
</gene>
<sequence>MAASRPSCYAGRLKKYGRTFHLPFSPGATSDDKVMSSLEGLMAEDLVVTEKMDGENTTIHAGGSHARSPDSRYHPSRDWLKAFAAGISPYLAEGERIVGENLYARHSVAYDALPSYFLGFAWIVGDEIQSWDLTQARFEELGIQPVATLYRGAYRTGLFEDLARALDLSRQEGFVARIAGSFPESDMPRRMGKYVREGHVQSEIHWMKAELIANGRADS</sequence>
<evidence type="ECO:0000313" key="3">
    <source>
        <dbReference type="Proteomes" id="UP000295484"/>
    </source>
</evidence>
<evidence type="ECO:0000259" key="1">
    <source>
        <dbReference type="Pfam" id="PF09414"/>
    </source>
</evidence>
<dbReference type="Proteomes" id="UP000295484">
    <property type="component" value="Unassembled WGS sequence"/>
</dbReference>
<dbReference type="Gene3D" id="3.30.470.30">
    <property type="entry name" value="DNA ligase/mRNA capping enzyme"/>
    <property type="match status" value="1"/>
</dbReference>
<dbReference type="PANTHER" id="PTHR43883:SF1">
    <property type="entry name" value="GLUCONOKINASE"/>
    <property type="match status" value="1"/>
</dbReference>
<comment type="caution">
    <text evidence="2">The sequence shown here is derived from an EMBL/GenBank/DDBJ whole genome shotgun (WGS) entry which is preliminary data.</text>
</comment>